<proteinExistence type="predicted"/>
<evidence type="ECO:0000313" key="1">
    <source>
        <dbReference type="EMBL" id="GIX73336.1"/>
    </source>
</evidence>
<sequence>MPAAGWDASDCTYNNLKREEILGNIRCIFEKMGTPQKGQCIWMNCSHMMTRGQALKYTVFLVGAHGSNGSSERPGAKVGAE</sequence>
<accession>A0AAV4MLQ6</accession>
<reference evidence="1 2" key="1">
    <citation type="submission" date="2021-06" db="EMBL/GenBank/DDBJ databases">
        <title>Caerostris extrusa draft genome.</title>
        <authorList>
            <person name="Kono N."/>
            <person name="Arakawa K."/>
        </authorList>
    </citation>
    <scope>NUCLEOTIDE SEQUENCE [LARGE SCALE GENOMIC DNA]</scope>
</reference>
<evidence type="ECO:0000313" key="2">
    <source>
        <dbReference type="Proteomes" id="UP001054945"/>
    </source>
</evidence>
<dbReference type="Proteomes" id="UP001054945">
    <property type="component" value="Unassembled WGS sequence"/>
</dbReference>
<organism evidence="1 2">
    <name type="scientific">Caerostris extrusa</name>
    <name type="common">Bark spider</name>
    <name type="synonym">Caerostris bankana</name>
    <dbReference type="NCBI Taxonomy" id="172846"/>
    <lineage>
        <taxon>Eukaryota</taxon>
        <taxon>Metazoa</taxon>
        <taxon>Ecdysozoa</taxon>
        <taxon>Arthropoda</taxon>
        <taxon>Chelicerata</taxon>
        <taxon>Arachnida</taxon>
        <taxon>Araneae</taxon>
        <taxon>Araneomorphae</taxon>
        <taxon>Entelegynae</taxon>
        <taxon>Araneoidea</taxon>
        <taxon>Araneidae</taxon>
        <taxon>Caerostris</taxon>
    </lineage>
</organism>
<protein>
    <submittedName>
        <fullName evidence="1">Uncharacterized protein</fullName>
    </submittedName>
</protein>
<dbReference type="EMBL" id="BPLR01002403">
    <property type="protein sequence ID" value="GIX73336.1"/>
    <property type="molecule type" value="Genomic_DNA"/>
</dbReference>
<gene>
    <name evidence="1" type="ORF">CEXT_601681</name>
</gene>
<keyword evidence="2" id="KW-1185">Reference proteome</keyword>
<name>A0AAV4MLQ6_CAEEX</name>
<comment type="caution">
    <text evidence="1">The sequence shown here is derived from an EMBL/GenBank/DDBJ whole genome shotgun (WGS) entry which is preliminary data.</text>
</comment>
<dbReference type="AlphaFoldDB" id="A0AAV4MLQ6"/>